<comment type="caution">
    <text evidence="1">The sequence shown here is derived from an EMBL/GenBank/DDBJ whole genome shotgun (WGS) entry which is preliminary data.</text>
</comment>
<dbReference type="AlphaFoldDB" id="A0A841BZ82"/>
<dbReference type="InterPro" id="IPR029033">
    <property type="entry name" value="His_PPase_superfam"/>
</dbReference>
<dbReference type="PANTHER" id="PTHR48100">
    <property type="entry name" value="BROAD-SPECIFICITY PHOSPHATASE YOR283W-RELATED"/>
    <property type="match status" value="1"/>
</dbReference>
<keyword evidence="2" id="KW-1185">Reference proteome</keyword>
<dbReference type="GO" id="GO:0005737">
    <property type="term" value="C:cytoplasm"/>
    <property type="evidence" value="ECO:0007669"/>
    <property type="project" value="TreeGrafter"/>
</dbReference>
<organism evidence="1 2">
    <name type="scientific">Allocatelliglobosispora scoriae</name>
    <dbReference type="NCBI Taxonomy" id="643052"/>
    <lineage>
        <taxon>Bacteria</taxon>
        <taxon>Bacillati</taxon>
        <taxon>Actinomycetota</taxon>
        <taxon>Actinomycetes</taxon>
        <taxon>Micromonosporales</taxon>
        <taxon>Micromonosporaceae</taxon>
        <taxon>Allocatelliglobosispora</taxon>
    </lineage>
</organism>
<dbReference type="Gene3D" id="3.40.50.1240">
    <property type="entry name" value="Phosphoglycerate mutase-like"/>
    <property type="match status" value="1"/>
</dbReference>
<dbReference type="SUPFAM" id="SSF53254">
    <property type="entry name" value="Phosphoglycerate mutase-like"/>
    <property type="match status" value="1"/>
</dbReference>
<dbReference type="PANTHER" id="PTHR48100:SF1">
    <property type="entry name" value="HISTIDINE PHOSPHATASE FAMILY PROTEIN-RELATED"/>
    <property type="match status" value="1"/>
</dbReference>
<gene>
    <name evidence="1" type="ORF">F4553_006330</name>
</gene>
<sequence>MSLIYLVQHGEKQPEPGDPGLTDRGRWQADCAARLLRDAGITSVFSSPLLRAAQTAERIAAVAGLGVTVDDRLRERMNWDGHRPIGEFLIDWSRSVRERDFVPAGGYSSHQAAERMRAFLTEAAPAEPIAVVTHGGITVDLLRSLLGDAAVPARLLHEGVPSAAITTIDGFSVVRIAATTHLDELPRRGAR</sequence>
<dbReference type="RefSeq" id="WP_184843212.1">
    <property type="nucleotide sequence ID" value="NZ_JACHMN010000003.1"/>
</dbReference>
<evidence type="ECO:0000313" key="2">
    <source>
        <dbReference type="Proteomes" id="UP000587527"/>
    </source>
</evidence>
<dbReference type="EMBL" id="JACHMN010000003">
    <property type="protein sequence ID" value="MBB5872896.1"/>
    <property type="molecule type" value="Genomic_DNA"/>
</dbReference>
<proteinExistence type="predicted"/>
<evidence type="ECO:0000313" key="1">
    <source>
        <dbReference type="EMBL" id="MBB5872896.1"/>
    </source>
</evidence>
<dbReference type="GO" id="GO:0016791">
    <property type="term" value="F:phosphatase activity"/>
    <property type="evidence" value="ECO:0007669"/>
    <property type="project" value="TreeGrafter"/>
</dbReference>
<dbReference type="InterPro" id="IPR013078">
    <property type="entry name" value="His_Pase_superF_clade-1"/>
</dbReference>
<accession>A0A841BZ82</accession>
<name>A0A841BZ82_9ACTN</name>
<dbReference type="SMART" id="SM00855">
    <property type="entry name" value="PGAM"/>
    <property type="match status" value="1"/>
</dbReference>
<reference evidence="1 2" key="1">
    <citation type="submission" date="2020-08" db="EMBL/GenBank/DDBJ databases">
        <title>Sequencing the genomes of 1000 actinobacteria strains.</title>
        <authorList>
            <person name="Klenk H.-P."/>
        </authorList>
    </citation>
    <scope>NUCLEOTIDE SEQUENCE [LARGE SCALE GENOMIC DNA]</scope>
    <source>
        <strain evidence="1 2">DSM 45362</strain>
    </source>
</reference>
<dbReference type="InterPro" id="IPR050275">
    <property type="entry name" value="PGM_Phosphatase"/>
</dbReference>
<protein>
    <submittedName>
        <fullName evidence="1">Broad specificity phosphatase PhoE</fullName>
    </submittedName>
</protein>
<dbReference type="Pfam" id="PF00300">
    <property type="entry name" value="His_Phos_1"/>
    <property type="match status" value="1"/>
</dbReference>
<dbReference type="CDD" id="cd07067">
    <property type="entry name" value="HP_PGM_like"/>
    <property type="match status" value="1"/>
</dbReference>
<dbReference type="Proteomes" id="UP000587527">
    <property type="component" value="Unassembled WGS sequence"/>
</dbReference>